<organism evidence="9 10">
    <name type="scientific">Polyplosphaeria fusca</name>
    <dbReference type="NCBI Taxonomy" id="682080"/>
    <lineage>
        <taxon>Eukaryota</taxon>
        <taxon>Fungi</taxon>
        <taxon>Dikarya</taxon>
        <taxon>Ascomycota</taxon>
        <taxon>Pezizomycotina</taxon>
        <taxon>Dothideomycetes</taxon>
        <taxon>Pleosporomycetidae</taxon>
        <taxon>Pleosporales</taxon>
        <taxon>Tetraplosphaeriaceae</taxon>
        <taxon>Polyplosphaeria</taxon>
    </lineage>
</organism>
<dbReference type="EMBL" id="ML996176">
    <property type="protein sequence ID" value="KAF2732502.1"/>
    <property type="molecule type" value="Genomic_DNA"/>
</dbReference>
<dbReference type="EC" id="3.1.1.-" evidence="8"/>
<dbReference type="Proteomes" id="UP000799444">
    <property type="component" value="Unassembled WGS sequence"/>
</dbReference>
<keyword evidence="4 8" id="KW-0732">Signal</keyword>
<evidence type="ECO:0000256" key="3">
    <source>
        <dbReference type="ARBA" id="ARBA00022723"/>
    </source>
</evidence>
<evidence type="ECO:0000313" key="9">
    <source>
        <dbReference type="EMBL" id="KAF2732502.1"/>
    </source>
</evidence>
<feature type="chain" id="PRO_5040531439" description="Carboxylic ester hydrolase" evidence="8">
    <location>
        <begin position="19"/>
        <end position="565"/>
    </location>
</feature>
<accession>A0A9P4QWL0</accession>
<protein>
    <recommendedName>
        <fullName evidence="8">Carboxylic ester hydrolase</fullName>
        <ecNumber evidence="8">3.1.1.-</ecNumber>
    </recommendedName>
</protein>
<keyword evidence="10" id="KW-1185">Reference proteome</keyword>
<gene>
    <name evidence="9" type="ORF">EJ04DRAFT_470066</name>
</gene>
<dbReference type="Pfam" id="PF07519">
    <property type="entry name" value="Tannase"/>
    <property type="match status" value="1"/>
</dbReference>
<proteinExistence type="inferred from homology"/>
<keyword evidence="5 8" id="KW-0378">Hydrolase</keyword>
<dbReference type="InterPro" id="IPR011118">
    <property type="entry name" value="Tannase/feruloyl_esterase"/>
</dbReference>
<evidence type="ECO:0000256" key="1">
    <source>
        <dbReference type="ARBA" id="ARBA00006249"/>
    </source>
</evidence>
<dbReference type="GO" id="GO:0046872">
    <property type="term" value="F:metal ion binding"/>
    <property type="evidence" value="ECO:0007669"/>
    <property type="project" value="UniProtKB-KW"/>
</dbReference>
<keyword evidence="6" id="KW-0106">Calcium</keyword>
<keyword evidence="3" id="KW-0479">Metal-binding</keyword>
<dbReference type="InterPro" id="IPR029058">
    <property type="entry name" value="AB_hydrolase_fold"/>
</dbReference>
<dbReference type="GO" id="GO:0030600">
    <property type="term" value="F:feruloyl esterase activity"/>
    <property type="evidence" value="ECO:0007669"/>
    <property type="project" value="UniProtKB-ARBA"/>
</dbReference>
<feature type="signal peptide" evidence="8">
    <location>
        <begin position="1"/>
        <end position="18"/>
    </location>
</feature>
<reference evidence="9" key="1">
    <citation type="journal article" date="2020" name="Stud. Mycol.">
        <title>101 Dothideomycetes genomes: a test case for predicting lifestyles and emergence of pathogens.</title>
        <authorList>
            <person name="Haridas S."/>
            <person name="Albert R."/>
            <person name="Binder M."/>
            <person name="Bloem J."/>
            <person name="Labutti K."/>
            <person name="Salamov A."/>
            <person name="Andreopoulos B."/>
            <person name="Baker S."/>
            <person name="Barry K."/>
            <person name="Bills G."/>
            <person name="Bluhm B."/>
            <person name="Cannon C."/>
            <person name="Castanera R."/>
            <person name="Culley D."/>
            <person name="Daum C."/>
            <person name="Ezra D."/>
            <person name="Gonzalez J."/>
            <person name="Henrissat B."/>
            <person name="Kuo A."/>
            <person name="Liang C."/>
            <person name="Lipzen A."/>
            <person name="Lutzoni F."/>
            <person name="Magnuson J."/>
            <person name="Mondo S."/>
            <person name="Nolan M."/>
            <person name="Ohm R."/>
            <person name="Pangilinan J."/>
            <person name="Park H.-J."/>
            <person name="Ramirez L."/>
            <person name="Alfaro M."/>
            <person name="Sun H."/>
            <person name="Tritt A."/>
            <person name="Yoshinaga Y."/>
            <person name="Zwiers L.-H."/>
            <person name="Turgeon B."/>
            <person name="Goodwin S."/>
            <person name="Spatafora J."/>
            <person name="Crous P."/>
            <person name="Grigoriev I."/>
        </authorList>
    </citation>
    <scope>NUCLEOTIDE SEQUENCE</scope>
    <source>
        <strain evidence="9">CBS 125425</strain>
    </source>
</reference>
<dbReference type="AlphaFoldDB" id="A0A9P4QWL0"/>
<dbReference type="OrthoDB" id="3039123at2759"/>
<evidence type="ECO:0000256" key="6">
    <source>
        <dbReference type="ARBA" id="ARBA00022837"/>
    </source>
</evidence>
<comment type="caution">
    <text evidence="9">The sequence shown here is derived from an EMBL/GenBank/DDBJ whole genome shotgun (WGS) entry which is preliminary data.</text>
</comment>
<dbReference type="Gene3D" id="3.40.50.1820">
    <property type="entry name" value="alpha/beta hydrolase"/>
    <property type="match status" value="1"/>
</dbReference>
<evidence type="ECO:0000256" key="2">
    <source>
        <dbReference type="ARBA" id="ARBA00022487"/>
    </source>
</evidence>
<sequence>MLKSSLLLSSLAIGRAFGADDASDSQTPRCETSAFNNPTVPGVKILSLIAEPRHNHTIPHIIPAIPGVTDLNFCEVEIHLTHPGTDDNVRIAVWLPFTAESWNGRWQSTGGGGFTTGMFDFALGNPVKDGYAAGSTDGGHSSDGYGDISWALKADKTINYNLLQNHGTRSLADMTQIGKIITKQYYGIAPHHSYWNGCSQGGRQGYMMAAQYPHLVDGILASAPALGLTDIVMANFHPNIVMKEAGFLMSQCEFNHFRKRLLDECDVFDGAKDGIIMDPEDCSFDPAALVGEKFDCDGTETEVTQVMADIVRKIQEGPRTRFGGRIGYGYAYGTTMEWIANITIKEDGQREPQYLGMDSFIATLLVKDPTFNISTLSYSDYIALWAQANGEVEWLNGDRVPDLNVLRASGTKLLSWHGIADPVIPYQISKTYRERMEAVMGGSSALDEYYRFFLVPGVEHCAGGNGAYPAKDMEQLVDWVEKGEAPRTLFAEKIDEEGELVTRDLCRFPGKMKYLGIGDHKRASSWGCVGVDDSDDENLVDQADESFLGGLKDRLAGLGMGLKIN</sequence>
<dbReference type="SUPFAM" id="SSF53474">
    <property type="entry name" value="alpha/beta-Hydrolases"/>
    <property type="match status" value="1"/>
</dbReference>
<comment type="similarity">
    <text evidence="1 8">Belongs to the tannase family.</text>
</comment>
<dbReference type="PANTHER" id="PTHR33938">
    <property type="entry name" value="FERULOYL ESTERASE B-RELATED"/>
    <property type="match status" value="1"/>
</dbReference>
<dbReference type="PANTHER" id="PTHR33938:SF8">
    <property type="entry name" value="CARBOXYLIC ESTER HYDROLASE"/>
    <property type="match status" value="1"/>
</dbReference>
<keyword evidence="2" id="KW-0719">Serine esterase</keyword>
<evidence type="ECO:0000256" key="8">
    <source>
        <dbReference type="RuleBase" id="RU361238"/>
    </source>
</evidence>
<evidence type="ECO:0000313" key="10">
    <source>
        <dbReference type="Proteomes" id="UP000799444"/>
    </source>
</evidence>
<keyword evidence="7" id="KW-1015">Disulfide bond</keyword>
<evidence type="ECO:0000256" key="4">
    <source>
        <dbReference type="ARBA" id="ARBA00022729"/>
    </source>
</evidence>
<evidence type="ECO:0000256" key="5">
    <source>
        <dbReference type="ARBA" id="ARBA00022801"/>
    </source>
</evidence>
<evidence type="ECO:0000256" key="7">
    <source>
        <dbReference type="ARBA" id="ARBA00023157"/>
    </source>
</evidence>
<name>A0A9P4QWL0_9PLEO</name>